<dbReference type="PROSITE" id="PS51456">
    <property type="entry name" value="MYOSIN_MOTOR"/>
    <property type="match status" value="1"/>
</dbReference>
<dbReference type="GO" id="GO:0005516">
    <property type="term" value="F:calmodulin binding"/>
    <property type="evidence" value="ECO:0007669"/>
    <property type="project" value="UniProtKB-KW"/>
</dbReference>
<keyword evidence="6" id="KW-0009">Actin-binding</keyword>
<evidence type="ECO:0000259" key="8">
    <source>
        <dbReference type="PROSITE" id="PS51844"/>
    </source>
</evidence>
<dbReference type="Gene3D" id="3.40.850.10">
    <property type="entry name" value="Kinesin motor domain"/>
    <property type="match status" value="1"/>
</dbReference>
<dbReference type="AlphaFoldDB" id="A0A2I0JY78"/>
<evidence type="ECO:0000256" key="5">
    <source>
        <dbReference type="ARBA" id="ARBA00023175"/>
    </source>
</evidence>
<evidence type="ECO:0000256" key="2">
    <source>
        <dbReference type="ARBA" id="ARBA00022840"/>
    </source>
</evidence>
<feature type="domain" description="Myosin N-terminal SH3-like" evidence="8">
    <location>
        <begin position="13"/>
        <end position="62"/>
    </location>
</feature>
<gene>
    <name evidence="9" type="ORF">CRG98_018315</name>
</gene>
<evidence type="ECO:0000313" key="9">
    <source>
        <dbReference type="EMBL" id="PKI61289.1"/>
    </source>
</evidence>
<dbReference type="GO" id="GO:0003774">
    <property type="term" value="F:cytoskeletal motor activity"/>
    <property type="evidence" value="ECO:0007669"/>
    <property type="project" value="InterPro"/>
</dbReference>
<dbReference type="InterPro" id="IPR027417">
    <property type="entry name" value="P-loop_NTPase"/>
</dbReference>
<protein>
    <recommendedName>
        <fullName evidence="11">Myosin N-terminal SH3-like domain-containing protein</fullName>
    </recommendedName>
</protein>
<evidence type="ECO:0000256" key="3">
    <source>
        <dbReference type="ARBA" id="ARBA00022860"/>
    </source>
</evidence>
<organism evidence="9 10">
    <name type="scientific">Punica granatum</name>
    <name type="common">Pomegranate</name>
    <dbReference type="NCBI Taxonomy" id="22663"/>
    <lineage>
        <taxon>Eukaryota</taxon>
        <taxon>Viridiplantae</taxon>
        <taxon>Streptophyta</taxon>
        <taxon>Embryophyta</taxon>
        <taxon>Tracheophyta</taxon>
        <taxon>Spermatophyta</taxon>
        <taxon>Magnoliopsida</taxon>
        <taxon>eudicotyledons</taxon>
        <taxon>Gunneridae</taxon>
        <taxon>Pentapetalae</taxon>
        <taxon>rosids</taxon>
        <taxon>malvids</taxon>
        <taxon>Myrtales</taxon>
        <taxon>Lythraceae</taxon>
        <taxon>Punica</taxon>
    </lineage>
</organism>
<keyword evidence="3" id="KW-0112">Calmodulin-binding</keyword>
<reference evidence="9 10" key="1">
    <citation type="submission" date="2017-11" db="EMBL/GenBank/DDBJ databases">
        <title>De-novo sequencing of pomegranate (Punica granatum L.) genome.</title>
        <authorList>
            <person name="Akparov Z."/>
            <person name="Amiraslanov A."/>
            <person name="Hajiyeva S."/>
            <person name="Abbasov M."/>
            <person name="Kaur K."/>
            <person name="Hamwieh A."/>
            <person name="Solovyev V."/>
            <person name="Salamov A."/>
            <person name="Braich B."/>
            <person name="Kosarev P."/>
            <person name="Mahmoud A."/>
            <person name="Hajiyev E."/>
            <person name="Babayeva S."/>
            <person name="Izzatullayeva V."/>
            <person name="Mammadov A."/>
            <person name="Mammadov A."/>
            <person name="Sharifova S."/>
            <person name="Ojaghi J."/>
            <person name="Eynullazada K."/>
            <person name="Bayramov B."/>
            <person name="Abdulazimova A."/>
            <person name="Shahmuradov I."/>
        </authorList>
    </citation>
    <scope>NUCLEOTIDE SEQUENCE [LARGE SCALE GENOMIC DNA]</scope>
    <source>
        <strain evidence="10">cv. AG2017</strain>
        <tissue evidence="9">Leaf</tissue>
    </source>
</reference>
<dbReference type="STRING" id="22663.A0A2I0JY78"/>
<dbReference type="Proteomes" id="UP000233551">
    <property type="component" value="Unassembled WGS sequence"/>
</dbReference>
<keyword evidence="10" id="KW-1185">Reference proteome</keyword>
<keyword evidence="1" id="KW-0547">Nucleotide-binding</keyword>
<accession>A0A2I0JY78</accession>
<dbReference type="InterPro" id="IPR036961">
    <property type="entry name" value="Kinesin_motor_dom_sf"/>
</dbReference>
<evidence type="ECO:0000256" key="6">
    <source>
        <dbReference type="PROSITE-ProRule" id="PRU00782"/>
    </source>
</evidence>
<feature type="domain" description="Myosin motor" evidence="7">
    <location>
        <begin position="67"/>
        <end position="97"/>
    </location>
</feature>
<dbReference type="InterPro" id="IPR001609">
    <property type="entry name" value="Myosin_head_motor_dom-like"/>
</dbReference>
<dbReference type="GO" id="GO:0016459">
    <property type="term" value="C:myosin complex"/>
    <property type="evidence" value="ECO:0007669"/>
    <property type="project" value="UniProtKB-KW"/>
</dbReference>
<evidence type="ECO:0000259" key="7">
    <source>
        <dbReference type="PROSITE" id="PS51456"/>
    </source>
</evidence>
<comment type="caution">
    <text evidence="9">The sequence shown here is derived from an EMBL/GenBank/DDBJ whole genome shotgun (WGS) entry which is preliminary data.</text>
</comment>
<dbReference type="GO" id="GO:0003779">
    <property type="term" value="F:actin binding"/>
    <property type="evidence" value="ECO:0007669"/>
    <property type="project" value="UniProtKB-KW"/>
</dbReference>
<dbReference type="InterPro" id="IPR004009">
    <property type="entry name" value="SH3_Myosin"/>
</dbReference>
<evidence type="ECO:0000313" key="10">
    <source>
        <dbReference type="Proteomes" id="UP000233551"/>
    </source>
</evidence>
<dbReference type="SUPFAM" id="SSF52540">
    <property type="entry name" value="P-loop containing nucleoside triphosphate hydrolases"/>
    <property type="match status" value="1"/>
</dbReference>
<keyword evidence="4 6" id="KW-0518">Myosin</keyword>
<evidence type="ECO:0000256" key="4">
    <source>
        <dbReference type="ARBA" id="ARBA00023123"/>
    </source>
</evidence>
<sequence length="97" mass="10658">MGSYGQGLPTNIAIGSRVWVEDSTVAWIDGEVLNIKNEEAEIETSNGKTVVANLSRLCLMDVDVPEDGVDDMTTLSYLDEPGVLHNLATRFQLNKIY</sequence>
<dbReference type="GO" id="GO:0005524">
    <property type="term" value="F:ATP binding"/>
    <property type="evidence" value="ECO:0007669"/>
    <property type="project" value="UniProtKB-KW"/>
</dbReference>
<keyword evidence="5" id="KW-0505">Motor protein</keyword>
<evidence type="ECO:0008006" key="11">
    <source>
        <dbReference type="Google" id="ProtNLM"/>
    </source>
</evidence>
<comment type="caution">
    <text evidence="6">Lacks conserved residue(s) required for the propagation of feature annotation.</text>
</comment>
<name>A0A2I0JY78_PUNGR</name>
<dbReference type="PROSITE" id="PS51844">
    <property type="entry name" value="SH3_LIKE"/>
    <property type="match status" value="1"/>
</dbReference>
<keyword evidence="2" id="KW-0067">ATP-binding</keyword>
<proteinExistence type="inferred from homology"/>
<dbReference type="EMBL" id="PGOL01001055">
    <property type="protein sequence ID" value="PKI61289.1"/>
    <property type="molecule type" value="Genomic_DNA"/>
</dbReference>
<evidence type="ECO:0000256" key="1">
    <source>
        <dbReference type="ARBA" id="ARBA00022741"/>
    </source>
</evidence>
<dbReference type="Pfam" id="PF02736">
    <property type="entry name" value="Myosin_N"/>
    <property type="match status" value="1"/>
</dbReference>
<comment type="similarity">
    <text evidence="6">Belongs to the TRAFAC class myosin-kinesin ATPase superfamily. Myosin family.</text>
</comment>
<feature type="non-terminal residue" evidence="9">
    <location>
        <position position="97"/>
    </location>
</feature>